<dbReference type="PROSITE" id="PS51002">
    <property type="entry name" value="CYTB_NTER"/>
    <property type="match status" value="1"/>
</dbReference>
<keyword evidence="1" id="KW-1133">Transmembrane helix</keyword>
<feature type="domain" description="Cytochrome b/b6 N-terminal region profile" evidence="2">
    <location>
        <begin position="1"/>
        <end position="193"/>
    </location>
</feature>
<dbReference type="EMBL" id="BARS01031860">
    <property type="protein sequence ID" value="GAG22902.1"/>
    <property type="molecule type" value="Genomic_DNA"/>
</dbReference>
<feature type="non-terminal residue" evidence="3">
    <location>
        <position position="261"/>
    </location>
</feature>
<proteinExistence type="predicted"/>
<feature type="non-terminal residue" evidence="3">
    <location>
        <position position="1"/>
    </location>
</feature>
<keyword evidence="1" id="KW-0472">Membrane</keyword>
<dbReference type="AlphaFoldDB" id="X0WI80"/>
<dbReference type="InterPro" id="IPR005797">
    <property type="entry name" value="Cyt_b/b6_N"/>
</dbReference>
<evidence type="ECO:0000256" key="1">
    <source>
        <dbReference type="SAM" id="Phobius"/>
    </source>
</evidence>
<feature type="transmembrane region" description="Helical" evidence="1">
    <location>
        <begin position="94"/>
        <end position="112"/>
    </location>
</feature>
<evidence type="ECO:0000313" key="3">
    <source>
        <dbReference type="EMBL" id="GAG22902.1"/>
    </source>
</evidence>
<dbReference type="GO" id="GO:0016491">
    <property type="term" value="F:oxidoreductase activity"/>
    <property type="evidence" value="ECO:0007669"/>
    <property type="project" value="InterPro"/>
</dbReference>
<dbReference type="GO" id="GO:0022904">
    <property type="term" value="P:respiratory electron transport chain"/>
    <property type="evidence" value="ECO:0007669"/>
    <property type="project" value="InterPro"/>
</dbReference>
<dbReference type="PANTHER" id="PTHR19271:SF16">
    <property type="entry name" value="CYTOCHROME B"/>
    <property type="match status" value="1"/>
</dbReference>
<comment type="caution">
    <text evidence="3">The sequence shown here is derived from an EMBL/GenBank/DDBJ whole genome shotgun (WGS) entry which is preliminary data.</text>
</comment>
<accession>X0WI80</accession>
<dbReference type="GO" id="GO:0009055">
    <property type="term" value="F:electron transfer activity"/>
    <property type="evidence" value="ECO:0007669"/>
    <property type="project" value="InterPro"/>
</dbReference>
<sequence>DFRVPGRACFCRVWPATIAFTFCVQVITGFFIWIYYSPSTQTAWESVYYLQYEVAGGWLLRAVHHWSAQVLLVLVGLYLLQMIVTGAYRAPRELIFWTAVMMMLVTLGLLLTGDLLAWDQNSCASTQVRVDFLTMLPGIGGGLYKLAAGGPEFGHLTLSRFLALHICCMSGSLLLLLVLHVVLVRRADSAKAAEAEKTVPYWPNQAVLNATAMAVVLVVVLLLSVHNGISGDERGVELGSPAEATSSFAAARPEWAFRGLY</sequence>
<feature type="transmembrane region" description="Helical" evidence="1">
    <location>
        <begin position="12"/>
        <end position="36"/>
    </location>
</feature>
<reference evidence="3" key="1">
    <citation type="journal article" date="2014" name="Front. Microbiol.">
        <title>High frequency of phylogenetically diverse reductive dehalogenase-homologous genes in deep subseafloor sedimentary metagenomes.</title>
        <authorList>
            <person name="Kawai M."/>
            <person name="Futagami T."/>
            <person name="Toyoda A."/>
            <person name="Takaki Y."/>
            <person name="Nishi S."/>
            <person name="Hori S."/>
            <person name="Arai W."/>
            <person name="Tsubouchi T."/>
            <person name="Morono Y."/>
            <person name="Uchiyama I."/>
            <person name="Ito T."/>
            <person name="Fujiyama A."/>
            <person name="Inagaki F."/>
            <person name="Takami H."/>
        </authorList>
    </citation>
    <scope>NUCLEOTIDE SEQUENCE</scope>
    <source>
        <strain evidence="3">Expedition CK06-06</strain>
    </source>
</reference>
<dbReference type="InterPro" id="IPR027387">
    <property type="entry name" value="Cytb/b6-like_sf"/>
</dbReference>
<dbReference type="Gene3D" id="1.20.810.10">
    <property type="entry name" value="Cytochrome Bc1 Complex, Chain C"/>
    <property type="match status" value="1"/>
</dbReference>
<organism evidence="3">
    <name type="scientific">marine sediment metagenome</name>
    <dbReference type="NCBI Taxonomy" id="412755"/>
    <lineage>
        <taxon>unclassified sequences</taxon>
        <taxon>metagenomes</taxon>
        <taxon>ecological metagenomes</taxon>
    </lineage>
</organism>
<dbReference type="Pfam" id="PF13631">
    <property type="entry name" value="Cytochrom_B_N_2"/>
    <property type="match status" value="1"/>
</dbReference>
<feature type="transmembrane region" description="Helical" evidence="1">
    <location>
        <begin position="206"/>
        <end position="225"/>
    </location>
</feature>
<evidence type="ECO:0000259" key="2">
    <source>
        <dbReference type="PROSITE" id="PS51002"/>
    </source>
</evidence>
<dbReference type="GO" id="GO:0016020">
    <property type="term" value="C:membrane"/>
    <property type="evidence" value="ECO:0007669"/>
    <property type="project" value="InterPro"/>
</dbReference>
<keyword evidence="1" id="KW-0812">Transmembrane</keyword>
<dbReference type="PANTHER" id="PTHR19271">
    <property type="entry name" value="CYTOCHROME B"/>
    <property type="match status" value="1"/>
</dbReference>
<name>X0WI80_9ZZZZ</name>
<dbReference type="InterPro" id="IPR016174">
    <property type="entry name" value="Di-haem_cyt_TM"/>
</dbReference>
<feature type="transmembrane region" description="Helical" evidence="1">
    <location>
        <begin position="161"/>
        <end position="185"/>
    </location>
</feature>
<feature type="transmembrane region" description="Helical" evidence="1">
    <location>
        <begin position="66"/>
        <end position="87"/>
    </location>
</feature>
<gene>
    <name evidence="3" type="ORF">S01H1_49515</name>
</gene>
<dbReference type="SUPFAM" id="SSF81342">
    <property type="entry name" value="Transmembrane di-heme cytochromes"/>
    <property type="match status" value="1"/>
</dbReference>
<protein>
    <recommendedName>
        <fullName evidence="2">Cytochrome b/b6 N-terminal region profile domain-containing protein</fullName>
    </recommendedName>
</protein>